<evidence type="ECO:0000313" key="1">
    <source>
        <dbReference type="EMBL" id="GJT39954.1"/>
    </source>
</evidence>
<gene>
    <name evidence="1" type="ORF">Tco_0939819</name>
</gene>
<keyword evidence="2" id="KW-1185">Reference proteome</keyword>
<reference evidence="1" key="1">
    <citation type="journal article" date="2022" name="Int. J. Mol. Sci.">
        <title>Draft Genome of Tanacetum Coccineum: Genomic Comparison of Closely Related Tanacetum-Family Plants.</title>
        <authorList>
            <person name="Yamashiro T."/>
            <person name="Shiraishi A."/>
            <person name="Nakayama K."/>
            <person name="Satake H."/>
        </authorList>
    </citation>
    <scope>NUCLEOTIDE SEQUENCE</scope>
</reference>
<evidence type="ECO:0000313" key="2">
    <source>
        <dbReference type="Proteomes" id="UP001151760"/>
    </source>
</evidence>
<comment type="caution">
    <text evidence="1">The sequence shown here is derived from an EMBL/GenBank/DDBJ whole genome shotgun (WGS) entry which is preliminary data.</text>
</comment>
<name>A0ABQ5DT10_9ASTR</name>
<sequence length="67" mass="7625">MDVKIAFLNGELKEEVYVSRAEGFIDPDHLTYVYHLKKALMDSCDPVDTPMIDRLKLDKDALGILVD</sequence>
<organism evidence="1 2">
    <name type="scientific">Tanacetum coccineum</name>
    <dbReference type="NCBI Taxonomy" id="301880"/>
    <lineage>
        <taxon>Eukaryota</taxon>
        <taxon>Viridiplantae</taxon>
        <taxon>Streptophyta</taxon>
        <taxon>Embryophyta</taxon>
        <taxon>Tracheophyta</taxon>
        <taxon>Spermatophyta</taxon>
        <taxon>Magnoliopsida</taxon>
        <taxon>eudicotyledons</taxon>
        <taxon>Gunneridae</taxon>
        <taxon>Pentapetalae</taxon>
        <taxon>asterids</taxon>
        <taxon>campanulids</taxon>
        <taxon>Asterales</taxon>
        <taxon>Asteraceae</taxon>
        <taxon>Asteroideae</taxon>
        <taxon>Anthemideae</taxon>
        <taxon>Anthemidinae</taxon>
        <taxon>Tanacetum</taxon>
    </lineage>
</organism>
<accession>A0ABQ5DT10</accession>
<proteinExistence type="predicted"/>
<protein>
    <submittedName>
        <fullName evidence="1">Retrovirus-related pol polyprotein from transposon TNT 1-94</fullName>
    </submittedName>
</protein>
<dbReference type="EMBL" id="BQNB010015430">
    <property type="protein sequence ID" value="GJT39954.1"/>
    <property type="molecule type" value="Genomic_DNA"/>
</dbReference>
<dbReference type="Proteomes" id="UP001151760">
    <property type="component" value="Unassembled WGS sequence"/>
</dbReference>
<reference evidence="1" key="2">
    <citation type="submission" date="2022-01" db="EMBL/GenBank/DDBJ databases">
        <authorList>
            <person name="Yamashiro T."/>
            <person name="Shiraishi A."/>
            <person name="Satake H."/>
            <person name="Nakayama K."/>
        </authorList>
    </citation>
    <scope>NUCLEOTIDE SEQUENCE</scope>
</reference>